<dbReference type="EMBL" id="BBTG02000007">
    <property type="protein sequence ID" value="GAO13773.1"/>
    <property type="molecule type" value="Genomic_DNA"/>
</dbReference>
<gene>
    <name evidence="1" type="ORF">UVI_02018690</name>
</gene>
<accession>A0A1B5KSC1</accession>
<dbReference type="Proteomes" id="UP000054053">
    <property type="component" value="Unassembled WGS sequence"/>
</dbReference>
<reference evidence="2" key="1">
    <citation type="journal article" date="2016" name="Genome Announc.">
        <title>Genome sequence of Ustilaginoidea virens IPU010, a rice pathogenic fungus causing false smut.</title>
        <authorList>
            <person name="Kumagai T."/>
            <person name="Ishii T."/>
            <person name="Terai G."/>
            <person name="Umemura M."/>
            <person name="Machida M."/>
            <person name="Asai K."/>
        </authorList>
    </citation>
    <scope>NUCLEOTIDE SEQUENCE [LARGE SCALE GENOMIC DNA]</scope>
    <source>
        <strain evidence="2">IPU010</strain>
    </source>
</reference>
<organism evidence="1 2">
    <name type="scientific">Ustilaginoidea virens</name>
    <name type="common">Rice false smut fungus</name>
    <name type="synonym">Villosiclava virens</name>
    <dbReference type="NCBI Taxonomy" id="1159556"/>
    <lineage>
        <taxon>Eukaryota</taxon>
        <taxon>Fungi</taxon>
        <taxon>Dikarya</taxon>
        <taxon>Ascomycota</taxon>
        <taxon>Pezizomycotina</taxon>
        <taxon>Sordariomycetes</taxon>
        <taxon>Hypocreomycetidae</taxon>
        <taxon>Hypocreales</taxon>
        <taxon>Clavicipitaceae</taxon>
        <taxon>Ustilaginoidea</taxon>
    </lineage>
</organism>
<evidence type="ECO:0000313" key="2">
    <source>
        <dbReference type="Proteomes" id="UP000054053"/>
    </source>
</evidence>
<name>A0A1B5KSC1_USTVR</name>
<evidence type="ECO:0000313" key="1">
    <source>
        <dbReference type="EMBL" id="GAO13773.1"/>
    </source>
</evidence>
<comment type="caution">
    <text evidence="1">The sequence shown here is derived from an EMBL/GenBank/DDBJ whole genome shotgun (WGS) entry which is preliminary data.</text>
</comment>
<dbReference type="AlphaFoldDB" id="A0A1B5KSC1"/>
<sequence>MGGRPATTQQPRFLAQKVGRVSLSHFDCPTRVGHVPTGVLSLAMPHPLAFLAAVVVMIDGGGGCGGGGAAAAAM</sequence>
<protein>
    <submittedName>
        <fullName evidence="1">Uncharacterized protein</fullName>
    </submittedName>
</protein>
<proteinExistence type="predicted"/>